<feature type="transmembrane region" description="Helical" evidence="5">
    <location>
        <begin position="70"/>
        <end position="92"/>
    </location>
</feature>
<gene>
    <name evidence="6" type="ORF">MNBD_IGNAVI01-1011</name>
</gene>
<dbReference type="InterPro" id="IPR005372">
    <property type="entry name" value="UPF0182"/>
</dbReference>
<dbReference type="GO" id="GO:0005576">
    <property type="term" value="C:extracellular region"/>
    <property type="evidence" value="ECO:0007669"/>
    <property type="project" value="TreeGrafter"/>
</dbReference>
<keyword evidence="3 5" id="KW-1133">Transmembrane helix</keyword>
<dbReference type="PANTHER" id="PTHR39344:SF1">
    <property type="entry name" value="UPF0182 PROTEIN SLL1060"/>
    <property type="match status" value="1"/>
</dbReference>
<keyword evidence="2 5" id="KW-0812">Transmembrane</keyword>
<organism evidence="6">
    <name type="scientific">hydrothermal vent metagenome</name>
    <dbReference type="NCBI Taxonomy" id="652676"/>
    <lineage>
        <taxon>unclassified sequences</taxon>
        <taxon>metagenomes</taxon>
        <taxon>ecological metagenomes</taxon>
    </lineage>
</organism>
<feature type="transmembrane region" description="Helical" evidence="5">
    <location>
        <begin position="202"/>
        <end position="221"/>
    </location>
</feature>
<evidence type="ECO:0000256" key="2">
    <source>
        <dbReference type="ARBA" id="ARBA00022692"/>
    </source>
</evidence>
<sequence length="944" mass="108581">MYNLLLIALLSVSVFIILRGIKKRSKVTIILAVLSGFIFSGFYWFMGFWIDALWFDALGYSHRFWIELVYSISSTILGALVSFGVFFALIYSIPKKFKILKIASLIFSVVVGGLWGYSNWETFLQFWNKYPTNIFDPIFNKSMGFYLFTLPFLDDIFGLLFMISFIGLVTSFLAAFVRFINNEITFYLPPFEYESTKKLHKVIFINASFFLLVLAFGKILSKYHLMYSAGGIVFGPGWTDAHILIPTYNIIAVIMVLLSIAILIPSIRNKYTSLFSRTKMTSSGYPIYILASLAGGVLLLWFVLLTVIPAGFEMFVVKPNEITYEKPFIADNIKFTRYGFGLNKVQEKEFPEKGKFTIETVKNNPSIFNNIRLWDWRALDATYRQFQGFRLYYQFSSVDVDRYYVNGKYREIMVSTREMNTKNLPKQSQTFVNNRFQYTHGYGITMATVNEFTAQGLPHLLIKNIPTQSEDPKLDVKQPRVYYGELTNTPVVVNSKEKEFDYPNGSDNVYTRYTGKGGVRFGGLWRKFLFSYKFDGTKLLFSNYPTDSSRLMFRRQIQERVKIIAPFLKLDEDPYIVLDNGNLYWIIDAYTTSTYFPYSEPFSSNEIIPFKEANRERILETLVDKEFNGSNYIRNSVKITVNAFDGSVDFYVMDKEDPIIKVWSKIYPDLFKPKSDMSKGLTAHIRYPKDLLRAQGLVYAKYHMTDPTVFYNQEDLWVRATEKYYSNIQPVEPYHIIWQLPGSDKPEFSLILPFTPKNRQVLIGWIAGLCDGANYGKLIAYQFPKGKMITGPQQVETKIDQDSYLSGQLTLWDQRGSNVIRGNVLAIPVANTLFYVEPIYLQAETAAYPELRLVVVMHGDDMSYAESFDKALEKLFSSNPNRVISQAPGAQVKSTTVPGTLIKQANDAFNNYLQYSGQKRFSDAAKELEKLQKTLKQLNSGEGK</sequence>
<keyword evidence="4 5" id="KW-0472">Membrane</keyword>
<feature type="transmembrane region" description="Helical" evidence="5">
    <location>
        <begin position="241"/>
        <end position="264"/>
    </location>
</feature>
<evidence type="ECO:0000256" key="4">
    <source>
        <dbReference type="ARBA" id="ARBA00023136"/>
    </source>
</evidence>
<dbReference type="EMBL" id="UOGD01000409">
    <property type="protein sequence ID" value="VAX28343.1"/>
    <property type="molecule type" value="Genomic_DNA"/>
</dbReference>
<accession>A0A3B1CUR4</accession>
<evidence type="ECO:0000313" key="6">
    <source>
        <dbReference type="EMBL" id="VAX28343.1"/>
    </source>
</evidence>
<dbReference type="GO" id="GO:0016020">
    <property type="term" value="C:membrane"/>
    <property type="evidence" value="ECO:0007669"/>
    <property type="project" value="InterPro"/>
</dbReference>
<reference evidence="6" key="1">
    <citation type="submission" date="2018-06" db="EMBL/GenBank/DDBJ databases">
        <authorList>
            <person name="Zhirakovskaya E."/>
        </authorList>
    </citation>
    <scope>NUCLEOTIDE SEQUENCE</scope>
</reference>
<feature type="transmembrane region" description="Helical" evidence="5">
    <location>
        <begin position="156"/>
        <end position="181"/>
    </location>
</feature>
<feature type="transmembrane region" description="Helical" evidence="5">
    <location>
        <begin position="28"/>
        <end position="50"/>
    </location>
</feature>
<dbReference type="PANTHER" id="PTHR39344">
    <property type="entry name" value="UPF0182 PROTEIN SLL1060"/>
    <property type="match status" value="1"/>
</dbReference>
<dbReference type="AlphaFoldDB" id="A0A3B1CUR4"/>
<name>A0A3B1CUR4_9ZZZZ</name>
<keyword evidence="1" id="KW-1003">Cell membrane</keyword>
<feature type="transmembrane region" description="Helical" evidence="5">
    <location>
        <begin position="285"/>
        <end position="312"/>
    </location>
</feature>
<dbReference type="HAMAP" id="MF_01600">
    <property type="entry name" value="UPF0182"/>
    <property type="match status" value="1"/>
</dbReference>
<dbReference type="Pfam" id="PF03699">
    <property type="entry name" value="UPF0182"/>
    <property type="match status" value="1"/>
</dbReference>
<feature type="transmembrane region" description="Helical" evidence="5">
    <location>
        <begin position="6"/>
        <end position="21"/>
    </location>
</feature>
<proteinExistence type="inferred from homology"/>
<evidence type="ECO:0000256" key="5">
    <source>
        <dbReference type="SAM" id="Phobius"/>
    </source>
</evidence>
<protein>
    <submittedName>
        <fullName evidence="6">Rhomboid family protein</fullName>
    </submittedName>
</protein>
<feature type="transmembrane region" description="Helical" evidence="5">
    <location>
        <begin position="99"/>
        <end position="117"/>
    </location>
</feature>
<evidence type="ECO:0000256" key="1">
    <source>
        <dbReference type="ARBA" id="ARBA00022475"/>
    </source>
</evidence>
<evidence type="ECO:0000256" key="3">
    <source>
        <dbReference type="ARBA" id="ARBA00022989"/>
    </source>
</evidence>